<dbReference type="EMBL" id="NMUH01006100">
    <property type="protein sequence ID" value="MQM14466.1"/>
    <property type="molecule type" value="Genomic_DNA"/>
</dbReference>
<feature type="compositionally biased region" description="Low complexity" evidence="1">
    <location>
        <begin position="211"/>
        <end position="234"/>
    </location>
</feature>
<sequence length="343" mass="38425">MDSHMVSEQGEALAPRPDDEQEDKEPTFPSIEEEGDQAPVAIKKAPPSMSCSDQSIATIPVSHYQSALHLNIQRRLHWWRSRRRPFHRDKEGDSSSVATRFPPQRRPLSRLHTPCVRLEHSLEGLRKSPLTVDSHTAAGLDYEESLPHDLLEETTQPWVATIRTSEGHHRDEGSPSQNIPPPQSDDQATQLLRLIPQLDQSQIQTLMTALKGKAASSPSPRAGASRPAAAASSPHVMGQANNMPIRPRTIRFTPFESDHYLPRESRTRSPPYQPCYSPHHPEPRARPTSHASSMYAQPSAAPDMMSEWASIKKELQELRKHVDAKVQWPMGPLSIRAAEVPQM</sequence>
<evidence type="ECO:0000313" key="3">
    <source>
        <dbReference type="Proteomes" id="UP000652761"/>
    </source>
</evidence>
<keyword evidence="3" id="KW-1185">Reference proteome</keyword>
<feature type="region of interest" description="Disordered" evidence="1">
    <location>
        <begin position="1"/>
        <end position="51"/>
    </location>
</feature>
<protein>
    <submittedName>
        <fullName evidence="2">Uncharacterized protein</fullName>
    </submittedName>
</protein>
<evidence type="ECO:0000313" key="2">
    <source>
        <dbReference type="EMBL" id="MQM14466.1"/>
    </source>
</evidence>
<name>A0A843X0X1_COLES</name>
<feature type="region of interest" description="Disordered" evidence="1">
    <location>
        <begin position="86"/>
        <end position="108"/>
    </location>
</feature>
<dbReference type="AlphaFoldDB" id="A0A843X0X1"/>
<evidence type="ECO:0000256" key="1">
    <source>
        <dbReference type="SAM" id="MobiDB-lite"/>
    </source>
</evidence>
<organism evidence="2 3">
    <name type="scientific">Colocasia esculenta</name>
    <name type="common">Wild taro</name>
    <name type="synonym">Arum esculentum</name>
    <dbReference type="NCBI Taxonomy" id="4460"/>
    <lineage>
        <taxon>Eukaryota</taxon>
        <taxon>Viridiplantae</taxon>
        <taxon>Streptophyta</taxon>
        <taxon>Embryophyta</taxon>
        <taxon>Tracheophyta</taxon>
        <taxon>Spermatophyta</taxon>
        <taxon>Magnoliopsida</taxon>
        <taxon>Liliopsida</taxon>
        <taxon>Araceae</taxon>
        <taxon>Aroideae</taxon>
        <taxon>Colocasieae</taxon>
        <taxon>Colocasia</taxon>
    </lineage>
</organism>
<feature type="region of interest" description="Disordered" evidence="1">
    <location>
        <begin position="210"/>
        <end position="297"/>
    </location>
</feature>
<gene>
    <name evidence="2" type="ORF">Taro_047396</name>
</gene>
<comment type="caution">
    <text evidence="2">The sequence shown here is derived from an EMBL/GenBank/DDBJ whole genome shotgun (WGS) entry which is preliminary data.</text>
</comment>
<reference evidence="2" key="1">
    <citation type="submission" date="2017-07" db="EMBL/GenBank/DDBJ databases">
        <title>Taro Niue Genome Assembly and Annotation.</title>
        <authorList>
            <person name="Atibalentja N."/>
            <person name="Keating K."/>
            <person name="Fields C.J."/>
        </authorList>
    </citation>
    <scope>NUCLEOTIDE SEQUENCE</scope>
    <source>
        <strain evidence="2">Niue_2</strain>
        <tissue evidence="2">Leaf</tissue>
    </source>
</reference>
<feature type="region of interest" description="Disordered" evidence="1">
    <location>
        <begin position="166"/>
        <end position="186"/>
    </location>
</feature>
<feature type="compositionally biased region" description="Basic and acidic residues" evidence="1">
    <location>
        <begin position="256"/>
        <end position="267"/>
    </location>
</feature>
<dbReference type="Proteomes" id="UP000652761">
    <property type="component" value="Unassembled WGS sequence"/>
</dbReference>
<accession>A0A843X0X1</accession>
<proteinExistence type="predicted"/>